<gene>
    <name evidence="4" type="ORF">HKN21_17650</name>
</gene>
<evidence type="ECO:0000313" key="5">
    <source>
        <dbReference type="Proteomes" id="UP000547674"/>
    </source>
</evidence>
<feature type="domain" description="Isopropylmalate dehydrogenase-like" evidence="3">
    <location>
        <begin position="3"/>
        <end position="330"/>
    </location>
</feature>
<keyword evidence="2" id="KW-0560">Oxidoreductase</keyword>
<name>A0A7Y2EB66_UNCEI</name>
<organism evidence="4 5">
    <name type="scientific">Eiseniibacteriota bacterium</name>
    <dbReference type="NCBI Taxonomy" id="2212470"/>
    <lineage>
        <taxon>Bacteria</taxon>
        <taxon>Candidatus Eiseniibacteriota</taxon>
    </lineage>
</organism>
<dbReference type="GO" id="GO:0006102">
    <property type="term" value="P:isocitrate metabolic process"/>
    <property type="evidence" value="ECO:0007669"/>
    <property type="project" value="TreeGrafter"/>
</dbReference>
<dbReference type="PANTHER" id="PTHR11835:SF34">
    <property type="entry name" value="ISOCITRATE DEHYDROGENASE [NAD] SUBUNIT ALPHA, MITOCHONDRIAL"/>
    <property type="match status" value="1"/>
</dbReference>
<dbReference type="GO" id="GO:0004449">
    <property type="term" value="F:isocitrate dehydrogenase (NAD+) activity"/>
    <property type="evidence" value="ECO:0007669"/>
    <property type="project" value="TreeGrafter"/>
</dbReference>
<dbReference type="Proteomes" id="UP000547674">
    <property type="component" value="Unassembled WGS sequence"/>
</dbReference>
<evidence type="ECO:0000256" key="1">
    <source>
        <dbReference type="ARBA" id="ARBA00007769"/>
    </source>
</evidence>
<evidence type="ECO:0000259" key="3">
    <source>
        <dbReference type="SMART" id="SM01329"/>
    </source>
</evidence>
<dbReference type="PANTHER" id="PTHR11835">
    <property type="entry name" value="DECARBOXYLATING DEHYDROGENASES-ISOCITRATE, ISOPROPYLMALATE, TARTRATE"/>
    <property type="match status" value="1"/>
</dbReference>
<reference evidence="4 5" key="1">
    <citation type="submission" date="2020-03" db="EMBL/GenBank/DDBJ databases">
        <title>Metabolic flexibility allows generalist bacteria to become dominant in a frequently disturbed ecosystem.</title>
        <authorList>
            <person name="Chen Y.-J."/>
            <person name="Leung P.M."/>
            <person name="Bay S.K."/>
            <person name="Hugenholtz P."/>
            <person name="Kessler A.J."/>
            <person name="Shelley G."/>
            <person name="Waite D.W."/>
            <person name="Cook P.L."/>
            <person name="Greening C."/>
        </authorList>
    </citation>
    <scope>NUCLEOTIDE SEQUENCE [LARGE SCALE GENOMIC DNA]</scope>
    <source>
        <strain evidence="4">SS_bin_28</strain>
    </source>
</reference>
<dbReference type="Gene3D" id="3.40.718.10">
    <property type="entry name" value="Isopropylmalate Dehydrogenase"/>
    <property type="match status" value="1"/>
</dbReference>
<sequence length="336" mass="35939">MLRVAYIDGDGIGPSIMDSARQIIDASGVKIEWIEARAGDQAHTDLGDPLPQETLATIRDTQLAIKGPCTTPVGAGFRSVNVALRQEFELYANVRPTRAFKGVNCLFPGLDLVTVRENTGGFYTSMEHWIGNKDAAIAIGVNTREGMTRVCRHAFEYAVANGRKMVTAVHKANILKLLSGLFLDVATDMAKEYPNIEFNDRIIDNMAMQLVRDPYQFDVIVSTNLFGDIISDLTAGLIGGLGLAPGANIGDTVAIFEAVHGSAPDIAGKDIANPTSVILAGIMLLRHTGHSKEAQRVEDAVLAVLAEGTHVTKDLNAKAGVGTRAMTEAILTKLGD</sequence>
<dbReference type="GO" id="GO:0051287">
    <property type="term" value="F:NAD binding"/>
    <property type="evidence" value="ECO:0007669"/>
    <property type="project" value="InterPro"/>
</dbReference>
<accession>A0A7Y2EB66</accession>
<dbReference type="Pfam" id="PF00180">
    <property type="entry name" value="Iso_dh"/>
    <property type="match status" value="1"/>
</dbReference>
<dbReference type="GO" id="GO:0006099">
    <property type="term" value="P:tricarboxylic acid cycle"/>
    <property type="evidence" value="ECO:0007669"/>
    <property type="project" value="TreeGrafter"/>
</dbReference>
<comment type="caution">
    <text evidence="4">The sequence shown here is derived from an EMBL/GenBank/DDBJ whole genome shotgun (WGS) entry which is preliminary data.</text>
</comment>
<dbReference type="SUPFAM" id="SSF53659">
    <property type="entry name" value="Isocitrate/Isopropylmalate dehydrogenase-like"/>
    <property type="match status" value="1"/>
</dbReference>
<evidence type="ECO:0000256" key="2">
    <source>
        <dbReference type="ARBA" id="ARBA00023002"/>
    </source>
</evidence>
<dbReference type="SMART" id="SM01329">
    <property type="entry name" value="Iso_dh"/>
    <property type="match status" value="1"/>
</dbReference>
<comment type="similarity">
    <text evidence="1">Belongs to the isocitrate and isopropylmalate dehydrogenases family.</text>
</comment>
<dbReference type="PROSITE" id="PS00470">
    <property type="entry name" value="IDH_IMDH"/>
    <property type="match status" value="1"/>
</dbReference>
<dbReference type="InterPro" id="IPR024084">
    <property type="entry name" value="IsoPropMal-DH-like_dom"/>
</dbReference>
<dbReference type="GO" id="GO:0000287">
    <property type="term" value="F:magnesium ion binding"/>
    <property type="evidence" value="ECO:0007669"/>
    <property type="project" value="InterPro"/>
</dbReference>
<proteinExistence type="inferred from homology"/>
<protein>
    <submittedName>
        <fullName evidence="4">Isocitrate/isopropylmalate dehydrogenase family protein</fullName>
    </submittedName>
</protein>
<evidence type="ECO:0000313" key="4">
    <source>
        <dbReference type="EMBL" id="NNF08591.1"/>
    </source>
</evidence>
<dbReference type="AlphaFoldDB" id="A0A7Y2EB66"/>
<dbReference type="EMBL" id="JABDJR010000706">
    <property type="protein sequence ID" value="NNF08591.1"/>
    <property type="molecule type" value="Genomic_DNA"/>
</dbReference>
<dbReference type="InterPro" id="IPR019818">
    <property type="entry name" value="IsoCit/isopropylmalate_DH_CS"/>
</dbReference>